<reference evidence="3" key="1">
    <citation type="submission" date="2022-11" db="UniProtKB">
        <authorList>
            <consortium name="WormBaseParasite"/>
        </authorList>
    </citation>
    <scope>IDENTIFICATION</scope>
</reference>
<keyword evidence="1" id="KW-0175">Coiled coil</keyword>
<keyword evidence="2" id="KW-1185">Reference proteome</keyword>
<evidence type="ECO:0000313" key="3">
    <source>
        <dbReference type="WBParaSite" id="nRc.2.0.1.t34000-RA"/>
    </source>
</evidence>
<organism evidence="2 3">
    <name type="scientific">Romanomermis culicivorax</name>
    <name type="common">Nematode worm</name>
    <dbReference type="NCBI Taxonomy" id="13658"/>
    <lineage>
        <taxon>Eukaryota</taxon>
        <taxon>Metazoa</taxon>
        <taxon>Ecdysozoa</taxon>
        <taxon>Nematoda</taxon>
        <taxon>Enoplea</taxon>
        <taxon>Dorylaimia</taxon>
        <taxon>Mermithida</taxon>
        <taxon>Mermithoidea</taxon>
        <taxon>Mermithidae</taxon>
        <taxon>Romanomermis</taxon>
    </lineage>
</organism>
<dbReference type="WBParaSite" id="nRc.2.0.1.t34000-RA">
    <property type="protein sequence ID" value="nRc.2.0.1.t34000-RA"/>
    <property type="gene ID" value="nRc.2.0.1.g34000"/>
</dbReference>
<protein>
    <submittedName>
        <fullName evidence="3">Uncharacterized protein</fullName>
    </submittedName>
</protein>
<sequence length="210" mass="24275">MDLVRGIGDIGGCVKVMRKSWKHILDITLRLNPIYPSHKVGYLSYHRHENAGYSGQPDCELWQKVVRQTLSKFKGRGPFLEADENFISGDTFRRIVHLKGNNRRSLSRLVKAVKKINECLPKTVDSSLDIILNDLTEEINKQKANVQQLDDKSKVLKQKIDDLSLPSPVSCDFEERKRNLQKLKKQCKDDRKDLKRHILTWNTTFFAETG</sequence>
<feature type="coiled-coil region" evidence="1">
    <location>
        <begin position="132"/>
        <end position="197"/>
    </location>
</feature>
<proteinExistence type="predicted"/>
<dbReference type="AlphaFoldDB" id="A0A915K5I2"/>
<evidence type="ECO:0000256" key="1">
    <source>
        <dbReference type="SAM" id="Coils"/>
    </source>
</evidence>
<evidence type="ECO:0000313" key="2">
    <source>
        <dbReference type="Proteomes" id="UP000887565"/>
    </source>
</evidence>
<name>A0A915K5I2_ROMCU</name>
<dbReference type="Proteomes" id="UP000887565">
    <property type="component" value="Unplaced"/>
</dbReference>
<accession>A0A915K5I2</accession>